<dbReference type="AlphaFoldDB" id="A0A8S1C747"/>
<dbReference type="InterPro" id="IPR041677">
    <property type="entry name" value="DNA2/NAM7_AAA_11"/>
</dbReference>
<evidence type="ECO:0000256" key="3">
    <source>
        <dbReference type="ARBA" id="ARBA00012552"/>
    </source>
</evidence>
<dbReference type="GO" id="GO:0005737">
    <property type="term" value="C:cytoplasm"/>
    <property type="evidence" value="ECO:0007669"/>
    <property type="project" value="UniProtKB-SubCell"/>
</dbReference>
<keyword evidence="4" id="KW-0963">Cytoplasm</keyword>
<gene>
    <name evidence="14" type="ORF">CLODIP_2_CD15454</name>
</gene>
<evidence type="ECO:0000259" key="13">
    <source>
        <dbReference type="Pfam" id="PF21634"/>
    </source>
</evidence>
<dbReference type="GO" id="GO:0016787">
    <property type="term" value="F:hydrolase activity"/>
    <property type="evidence" value="ECO:0007669"/>
    <property type="project" value="UniProtKB-KW"/>
</dbReference>
<dbReference type="InterPro" id="IPR027417">
    <property type="entry name" value="P-loop_NTPase"/>
</dbReference>
<keyword evidence="7" id="KW-0347">Helicase</keyword>
<evidence type="ECO:0000256" key="6">
    <source>
        <dbReference type="ARBA" id="ARBA00022801"/>
    </source>
</evidence>
<dbReference type="InterPro" id="IPR047187">
    <property type="entry name" value="SF1_C_Upf1"/>
</dbReference>
<comment type="similarity">
    <text evidence="2">Belongs to the DNA2/NAM7 helicase family. SDE3 subfamily.</text>
</comment>
<comment type="caution">
    <text evidence="14">The sequence shown here is derived from an EMBL/GenBank/DDBJ whole genome shotgun (WGS) entry which is preliminary data.</text>
</comment>
<dbReference type="GO" id="GO:0005524">
    <property type="term" value="F:ATP binding"/>
    <property type="evidence" value="ECO:0007669"/>
    <property type="project" value="UniProtKB-KW"/>
</dbReference>
<dbReference type="PANTHER" id="PTHR45418:SF1">
    <property type="entry name" value="CANCER_TESTIS ANTIGEN 55"/>
    <property type="match status" value="1"/>
</dbReference>
<dbReference type="InterPro" id="IPR049080">
    <property type="entry name" value="MOV-10-like_beta-barrel"/>
</dbReference>
<keyword evidence="6" id="KW-0378">Hydrolase</keyword>
<dbReference type="EMBL" id="CADEPI010000010">
    <property type="protein sequence ID" value="CAB3362987.1"/>
    <property type="molecule type" value="Genomic_DNA"/>
</dbReference>
<evidence type="ECO:0000256" key="9">
    <source>
        <dbReference type="ARBA" id="ARBA00047984"/>
    </source>
</evidence>
<keyword evidence="5" id="KW-0547">Nucleotide-binding</keyword>
<dbReference type="Pfam" id="PF13087">
    <property type="entry name" value="AAA_12"/>
    <property type="match status" value="1"/>
</dbReference>
<protein>
    <recommendedName>
        <fullName evidence="3">RNA helicase</fullName>
        <ecNumber evidence="3">3.6.4.13</ecNumber>
    </recommendedName>
</protein>
<keyword evidence="15" id="KW-1185">Reference proteome</keyword>
<feature type="domain" description="Helicase MOV-10-like beta-barrel" evidence="13">
    <location>
        <begin position="517"/>
        <end position="584"/>
    </location>
</feature>
<comment type="subcellular location">
    <subcellularLocation>
        <location evidence="1">Cytoplasm</location>
    </subcellularLocation>
</comment>
<evidence type="ECO:0000256" key="10">
    <source>
        <dbReference type="SAM" id="Coils"/>
    </source>
</evidence>
<organism evidence="14 15">
    <name type="scientific">Cloeon dipterum</name>
    <dbReference type="NCBI Taxonomy" id="197152"/>
    <lineage>
        <taxon>Eukaryota</taxon>
        <taxon>Metazoa</taxon>
        <taxon>Ecdysozoa</taxon>
        <taxon>Arthropoda</taxon>
        <taxon>Hexapoda</taxon>
        <taxon>Insecta</taxon>
        <taxon>Pterygota</taxon>
        <taxon>Palaeoptera</taxon>
        <taxon>Ephemeroptera</taxon>
        <taxon>Pisciforma</taxon>
        <taxon>Baetidae</taxon>
        <taxon>Cloeon</taxon>
    </lineage>
</organism>
<dbReference type="InterPro" id="IPR041679">
    <property type="entry name" value="DNA2/NAM7-like_C"/>
</dbReference>
<dbReference type="OrthoDB" id="6513042at2759"/>
<evidence type="ECO:0000313" key="14">
    <source>
        <dbReference type="EMBL" id="CAB3362987.1"/>
    </source>
</evidence>
<evidence type="ECO:0000259" key="12">
    <source>
        <dbReference type="Pfam" id="PF13087"/>
    </source>
</evidence>
<feature type="coiled-coil region" evidence="10">
    <location>
        <begin position="24"/>
        <end position="51"/>
    </location>
</feature>
<evidence type="ECO:0000256" key="4">
    <source>
        <dbReference type="ARBA" id="ARBA00022490"/>
    </source>
</evidence>
<keyword evidence="10" id="KW-0175">Coiled coil</keyword>
<evidence type="ECO:0000256" key="7">
    <source>
        <dbReference type="ARBA" id="ARBA00022806"/>
    </source>
</evidence>
<proteinExistence type="inferred from homology"/>
<dbReference type="GO" id="GO:0003724">
    <property type="term" value="F:RNA helicase activity"/>
    <property type="evidence" value="ECO:0007669"/>
    <property type="project" value="UniProtKB-EC"/>
</dbReference>
<feature type="domain" description="DNA2/NAM7 helicase helicase" evidence="11">
    <location>
        <begin position="661"/>
        <end position="743"/>
    </location>
</feature>
<evidence type="ECO:0000259" key="11">
    <source>
        <dbReference type="Pfam" id="PF13086"/>
    </source>
</evidence>
<evidence type="ECO:0000256" key="8">
    <source>
        <dbReference type="ARBA" id="ARBA00022840"/>
    </source>
</evidence>
<comment type="catalytic activity">
    <reaction evidence="9">
        <text>ATP + H2O = ADP + phosphate + H(+)</text>
        <dbReference type="Rhea" id="RHEA:13065"/>
        <dbReference type="ChEBI" id="CHEBI:15377"/>
        <dbReference type="ChEBI" id="CHEBI:15378"/>
        <dbReference type="ChEBI" id="CHEBI:30616"/>
        <dbReference type="ChEBI" id="CHEBI:43474"/>
        <dbReference type="ChEBI" id="CHEBI:456216"/>
        <dbReference type="EC" id="3.6.4.13"/>
    </reaction>
</comment>
<reference evidence="14 15" key="1">
    <citation type="submission" date="2020-04" db="EMBL/GenBank/DDBJ databases">
        <authorList>
            <person name="Alioto T."/>
            <person name="Alioto T."/>
            <person name="Gomez Garrido J."/>
        </authorList>
    </citation>
    <scope>NUCLEOTIDE SEQUENCE [LARGE SCALE GENOMIC DNA]</scope>
</reference>
<feature type="domain" description="DNA2/NAM7 helicase-like C-terminal" evidence="12">
    <location>
        <begin position="880"/>
        <end position="1067"/>
    </location>
</feature>
<evidence type="ECO:0000256" key="5">
    <source>
        <dbReference type="ARBA" id="ARBA00022741"/>
    </source>
</evidence>
<dbReference type="SUPFAM" id="SSF52540">
    <property type="entry name" value="P-loop containing nucleoside triphosphate hydrolases"/>
    <property type="match status" value="1"/>
</dbReference>
<keyword evidence="8" id="KW-0067">ATP-binding</keyword>
<dbReference type="PANTHER" id="PTHR45418">
    <property type="entry name" value="CANCER/TESTIS ANTIGEN 55"/>
    <property type="match status" value="1"/>
</dbReference>
<evidence type="ECO:0000256" key="1">
    <source>
        <dbReference type="ARBA" id="ARBA00004496"/>
    </source>
</evidence>
<evidence type="ECO:0000313" key="15">
    <source>
        <dbReference type="Proteomes" id="UP000494165"/>
    </source>
</evidence>
<dbReference type="Pfam" id="PF13086">
    <property type="entry name" value="AAA_11"/>
    <property type="match status" value="2"/>
</dbReference>
<name>A0A8S1C747_9INSE</name>
<evidence type="ECO:0000256" key="2">
    <source>
        <dbReference type="ARBA" id="ARBA00005601"/>
    </source>
</evidence>
<dbReference type="CDD" id="cd18808">
    <property type="entry name" value="SF1_C_Upf1"/>
    <property type="match status" value="1"/>
</dbReference>
<dbReference type="Pfam" id="PF21634">
    <property type="entry name" value="MOV-10_beta-barrel"/>
    <property type="match status" value="1"/>
</dbReference>
<feature type="domain" description="DNA2/NAM7 helicase helicase" evidence="11">
    <location>
        <begin position="775"/>
        <end position="842"/>
    </location>
</feature>
<dbReference type="Gene3D" id="3.40.50.300">
    <property type="entry name" value="P-loop containing nucleotide triphosphate hydrolases"/>
    <property type="match status" value="2"/>
</dbReference>
<dbReference type="Proteomes" id="UP000494165">
    <property type="component" value="Unassembled WGS sequence"/>
</dbReference>
<sequence>MRVRKDWDRFMGSLWLHFQFLLTKRRLNNRIAQLGRKLEQQLDELRQLGLDTSRSMDDAPPFASMSCTVLDVRGDVLVLSGGIHMPVDPVRHVKIGDKLVVVKKDQFSDWKTEDSQSVIDIESEVLDQEVEVISIEKDDDLKVLEGYVVLYHSSSDTLIIGPDNVSVQLGDINCNFTFLDDDLVQYTMRGGKIVKVTPKEDEIFESTVLKCNSSGGFIRSPDNKMVVFSYSACDVHYMPRQGDTVCVKAIPCQRKDAQLRAVKMVLQSLSTEGGGIYSEEVCELLEESTEICTSSHFDCGKLQLGCKGRLSPVLVNKGIVCHALTAVYPLRAVSPNPQFKVVYPVQFPVYVAPGESVRVDLECKPTQEGAWRDLFVFDFDKGQLQIGRFFAVETEFSENKGDCYKKDDDDVLYSETCRKPKMCFDTNGNFNLPLVKAPKTKPSNPFRRRVQNYNLPENVKQIVQELSESSRDNVLVTLQNRFPFLAEEVDTYNYVPRFKLLLHIEEAEASRVMSRWNMNNTPLEKDLMNESVYMVYAPNLSERRPSILFGDSVHVRNMREGTLYEGQVMEIYQEKVKFRLPPSFPVPSAADLYSIKFAISRGNFKFQHTAIEEGWKKLGNQILFPSEPLVKENDDPQVSEIDLFKLMESDNSSKIWFNPALNERQRAAVRNILAGEYRPLPYVIFGPPGTGKTVTLVETILQIFKRVPVCRILVATPSNNAADLVTELLIRANPSIKPVTLTRLVAFNYRKGVPAYLQKYMVVVKGEGNFDVNMDRNKITVGTCASIGRLCLYPKMPFYTHVFIDEAGQASEPETMCAIALMGKPRQIVLAGDPKQLGPVITGKIAVQGGLDTSWLSRILNSSLYKRDEGNFPLTQGYNPYLVTMLTKNYRTVPEILSLPSKLFYNDLLEPMVSSVDGPYVNLMHNLACELPQRCNGPPAFVFHGVRGCCCRDVDSPSWYNPVEARLVFEYVKKLMRRNVKSWNIGIITFYAKQTAKVKELLRSDSISDLKVGSVEEFQGQERDVMLLSTVRSSAMVEEGLGFISSPNRINVALTRARALLIVVGDPHLLKNDPNWRAVLIDCVSRNAYLGCDLPFQNQPAVNSHKKEVW</sequence>
<dbReference type="EC" id="3.6.4.13" evidence="3"/>
<accession>A0A8S1C747</accession>